<evidence type="ECO:0000256" key="1">
    <source>
        <dbReference type="SAM" id="SignalP"/>
    </source>
</evidence>
<evidence type="ECO:0000313" key="3">
    <source>
        <dbReference type="Proteomes" id="UP000002484"/>
    </source>
</evidence>
<evidence type="ECO:0008006" key="4">
    <source>
        <dbReference type="Google" id="ProtNLM"/>
    </source>
</evidence>
<dbReference type="EMBL" id="CP002299">
    <property type="protein sequence ID" value="ADP78311.1"/>
    <property type="molecule type" value="Genomic_DNA"/>
</dbReference>
<dbReference type="PROSITE" id="PS51257">
    <property type="entry name" value="PROKAR_LIPOPROTEIN"/>
    <property type="match status" value="1"/>
</dbReference>
<dbReference type="AlphaFoldDB" id="E3J620"/>
<organism evidence="2 3">
    <name type="scientific">Pseudofrankia inefficax (strain DSM 45817 / CECT 9037 / DDB 130130 / EuI1c)</name>
    <name type="common">Frankia inefficax</name>
    <dbReference type="NCBI Taxonomy" id="298654"/>
    <lineage>
        <taxon>Bacteria</taxon>
        <taxon>Bacillati</taxon>
        <taxon>Actinomycetota</taxon>
        <taxon>Actinomycetes</taxon>
        <taxon>Frankiales</taxon>
        <taxon>Frankiaceae</taxon>
        <taxon>Pseudofrankia</taxon>
    </lineage>
</organism>
<keyword evidence="3" id="KW-1185">Reference proteome</keyword>
<feature type="signal peptide" evidence="1">
    <location>
        <begin position="1"/>
        <end position="32"/>
    </location>
</feature>
<dbReference type="HOGENOM" id="CLU_092005_0_0_11"/>
<evidence type="ECO:0000313" key="2">
    <source>
        <dbReference type="EMBL" id="ADP78311.1"/>
    </source>
</evidence>
<protein>
    <recommendedName>
        <fullName evidence="4">Lipoprotein</fullName>
    </recommendedName>
</protein>
<sequence length="251" mass="25928" precursor="true">MMLTRIRAGWAGAAVAAVAVFTLCSCGSTVGANSATSASTAPRTAEASVATSSKKLDPLAFVYAQGAETKSFTVTSAASAYSDLTDPDISPFRLVATCLGTTVEPPIAAGDGVGLSLNDGEVAVNSSTQIVSPAQRARDDETLRDPRFGSCFQQTLVDWVKGAGEPNDAVHWGEVAPRNARVPAGASARVLFALPILDNATNQQVQVMVIDVVFLSSGQIEDQLSVTSLANPANDLVLTATAQMAGKLKQQ</sequence>
<name>E3J620_PSEI1</name>
<dbReference type="Proteomes" id="UP000002484">
    <property type="component" value="Chromosome"/>
</dbReference>
<proteinExistence type="predicted"/>
<gene>
    <name evidence="2" type="ordered locus">FraEuI1c_0223</name>
</gene>
<accession>E3J620</accession>
<dbReference type="KEGG" id="fri:FraEuI1c_0223"/>
<keyword evidence="1" id="KW-0732">Signal</keyword>
<dbReference type="InParanoid" id="E3J620"/>
<feature type="chain" id="PRO_5039514663" description="Lipoprotein" evidence="1">
    <location>
        <begin position="33"/>
        <end position="251"/>
    </location>
</feature>
<reference evidence="2 3" key="1">
    <citation type="submission" date="2010-10" db="EMBL/GenBank/DDBJ databases">
        <title>Complete sequence of Frankia sp. EuI1c.</title>
        <authorList>
            <consortium name="US DOE Joint Genome Institute"/>
            <person name="Lucas S."/>
            <person name="Copeland A."/>
            <person name="Lapidus A."/>
            <person name="Cheng J.-F."/>
            <person name="Bruce D."/>
            <person name="Goodwin L."/>
            <person name="Pitluck S."/>
            <person name="Chertkov O."/>
            <person name="Detter J.C."/>
            <person name="Han C."/>
            <person name="Tapia R."/>
            <person name="Land M."/>
            <person name="Hauser L."/>
            <person name="Jeffries C."/>
            <person name="Kyrpides N."/>
            <person name="Ivanova N."/>
            <person name="Mikhailova N."/>
            <person name="Beauchemin N."/>
            <person name="Sen A."/>
            <person name="Sur S.A."/>
            <person name="Gtari M."/>
            <person name="Wall L."/>
            <person name="Tisa L."/>
            <person name="Woyke T."/>
        </authorList>
    </citation>
    <scope>NUCLEOTIDE SEQUENCE [LARGE SCALE GENOMIC DNA]</scope>
    <source>
        <strain evidence="3">DSM 45817 / CECT 9037 / EuI1c</strain>
    </source>
</reference>